<reference evidence="10" key="1">
    <citation type="submission" date="2016-09" db="EMBL/GenBank/DDBJ databases">
        <authorList>
            <person name="Gulvik C.A."/>
        </authorList>
    </citation>
    <scope>NUCLEOTIDE SEQUENCE [LARGE SCALE GENOMIC DNA]</scope>
    <source>
        <strain evidence="10">DSM 23328</strain>
    </source>
</reference>
<dbReference type="GO" id="GO:0006355">
    <property type="term" value="P:regulation of DNA-templated transcription"/>
    <property type="evidence" value="ECO:0007669"/>
    <property type="project" value="InterPro"/>
</dbReference>
<dbReference type="PROSITE" id="PS51094">
    <property type="entry name" value="PTS_EIIA_TYPE_2"/>
    <property type="match status" value="1"/>
</dbReference>
<evidence type="ECO:0000259" key="6">
    <source>
        <dbReference type="PROSITE" id="PS51094"/>
    </source>
</evidence>
<dbReference type="RefSeq" id="WP_069647229.1">
    <property type="nucleotide sequence ID" value="NZ_MIJZ01000016.1"/>
</dbReference>
<keyword evidence="4" id="KW-0010">Activator</keyword>
<dbReference type="AlphaFoldDB" id="A0A1E5GA70"/>
<evidence type="ECO:0000256" key="2">
    <source>
        <dbReference type="ARBA" id="ARBA00022737"/>
    </source>
</evidence>
<dbReference type="InterPro" id="IPR036634">
    <property type="entry name" value="PRD_sf"/>
</dbReference>
<feature type="domain" description="PTS EIIB type-2" evidence="7">
    <location>
        <begin position="405"/>
        <end position="494"/>
    </location>
</feature>
<dbReference type="Pfam" id="PF05043">
    <property type="entry name" value="Mga"/>
    <property type="match status" value="1"/>
</dbReference>
<dbReference type="PANTHER" id="PTHR30185">
    <property type="entry name" value="CRYPTIC BETA-GLUCOSIDE BGL OPERON ANTITERMINATOR"/>
    <property type="match status" value="1"/>
</dbReference>
<feature type="domain" description="PRD" evidence="8">
    <location>
        <begin position="297"/>
        <end position="403"/>
    </location>
</feature>
<feature type="domain" description="PRD" evidence="8">
    <location>
        <begin position="194"/>
        <end position="294"/>
    </location>
</feature>
<dbReference type="InterPro" id="IPR036388">
    <property type="entry name" value="WH-like_DNA-bd_sf"/>
</dbReference>
<gene>
    <name evidence="9" type="ORF">BCR21_14470</name>
</gene>
<dbReference type="Proteomes" id="UP000094068">
    <property type="component" value="Unassembled WGS sequence"/>
</dbReference>
<dbReference type="InterPro" id="IPR011608">
    <property type="entry name" value="PRD"/>
</dbReference>
<dbReference type="Pfam" id="PF00359">
    <property type="entry name" value="PTS_EIIA_2"/>
    <property type="match status" value="1"/>
</dbReference>
<accession>A0A1E5GA70</accession>
<dbReference type="Gene3D" id="1.10.10.10">
    <property type="entry name" value="Winged helix-like DNA-binding domain superfamily/Winged helix DNA-binding domain"/>
    <property type="match status" value="2"/>
</dbReference>
<dbReference type="GO" id="GO:0009401">
    <property type="term" value="P:phosphoenolpyruvate-dependent sugar phosphotransferase system"/>
    <property type="evidence" value="ECO:0007669"/>
    <property type="project" value="InterPro"/>
</dbReference>
<evidence type="ECO:0000256" key="3">
    <source>
        <dbReference type="ARBA" id="ARBA00023015"/>
    </source>
</evidence>
<evidence type="ECO:0000313" key="10">
    <source>
        <dbReference type="Proteomes" id="UP000094068"/>
    </source>
</evidence>
<dbReference type="PROSITE" id="PS51372">
    <property type="entry name" value="PRD_2"/>
    <property type="match status" value="2"/>
</dbReference>
<dbReference type="InterPro" id="IPR050661">
    <property type="entry name" value="BglG_antiterminators"/>
</dbReference>
<dbReference type="OrthoDB" id="3175596at2"/>
<dbReference type="Gene3D" id="1.10.1790.10">
    <property type="entry name" value="PRD domain"/>
    <property type="match status" value="2"/>
</dbReference>
<feature type="domain" description="PTS EIIA type-2" evidence="6">
    <location>
        <begin position="499"/>
        <end position="638"/>
    </location>
</feature>
<organism evidence="9 10">
    <name type="scientific">Enterococcus ureasiticus</name>
    <dbReference type="NCBI Taxonomy" id="903984"/>
    <lineage>
        <taxon>Bacteria</taxon>
        <taxon>Bacillati</taxon>
        <taxon>Bacillota</taxon>
        <taxon>Bacilli</taxon>
        <taxon>Lactobacillales</taxon>
        <taxon>Enterococcaceae</taxon>
        <taxon>Enterococcus</taxon>
    </lineage>
</organism>
<proteinExistence type="predicted"/>
<dbReference type="SUPFAM" id="SSF55804">
    <property type="entry name" value="Phoshotransferase/anion transport protein"/>
    <property type="match status" value="1"/>
</dbReference>
<evidence type="ECO:0000259" key="8">
    <source>
        <dbReference type="PROSITE" id="PS51372"/>
    </source>
</evidence>
<dbReference type="InterPro" id="IPR016152">
    <property type="entry name" value="PTrfase/Anion_transptr"/>
</dbReference>
<comment type="caution">
    <text evidence="9">The sequence shown here is derived from an EMBL/GenBank/DDBJ whole genome shotgun (WGS) entry which is preliminary data.</text>
</comment>
<evidence type="ECO:0000256" key="1">
    <source>
        <dbReference type="ARBA" id="ARBA00022679"/>
    </source>
</evidence>
<dbReference type="InterPro" id="IPR007737">
    <property type="entry name" value="Mga_HTH"/>
</dbReference>
<dbReference type="PANTHER" id="PTHR30185:SF13">
    <property type="entry name" value="LICABCH OPERON REGULATOR-RELATED"/>
    <property type="match status" value="1"/>
</dbReference>
<sequence length="640" mass="73650">MKRAYEDKYIKIIKFIVDRGTTTHKEIGYMLGVSTKTVSKYLNEVSGIIEQTDLQLSVKPRVGVSIVGEKKSIDQLLDQLNTKHDETIEDREMLVYSQFLISENYLKIQELADELYVSRATMESTLKEVRKKFSEQGVEIKSTRNGLKLAVTENQRRNLMSNVINYYWGGIHITKDQKTELKLNIMMSAVVDNIVDLEILDNVTNVLNHFIECSELKITEYEYQSLAIHLVIAIERIKKDFYIDKPVNTSEIVLENATVLVTLLEQKFLIKIPLYEQQYINIHIAAIEKNTLNSMAETSLDILDLSEQLKIIISDVLSQYHPDEELVKNLLIHLNAAIKRLQFGLNIYNPYTDKICGTFQRSFEVAVALTKSLEQAFFIQLNDDEIAYITLHIQTFFDREPQKKTQVVVVCSSGYGTSKLLEQRIKKIFSKELSIMRVLSLKELQLTEVTEALVISTIPIEYSPVPVIVVTPLMNEVDVERIKRQIGHTRERCYDAFIKLIKDDLLFFSTKEKESQYSVLTTINHKLIEKGYLAEGIVESATNREKLSSTVIGNFAMPHAEVAMTDEPSISIYINPNGVLWGTEKVEIIFFFALNKRIKDSINEVYEFFNELISDYHVIHKLITATTVQEIHEYLKEVNI</sequence>
<dbReference type="InterPro" id="IPR036095">
    <property type="entry name" value="PTS_EIIB-like_sf"/>
</dbReference>
<keyword evidence="3" id="KW-0805">Transcription regulation</keyword>
<dbReference type="InterPro" id="IPR002178">
    <property type="entry name" value="PTS_EIIA_type-2_dom"/>
</dbReference>
<dbReference type="GO" id="GO:0008982">
    <property type="term" value="F:protein-N(PI)-phosphohistidine-sugar phosphotransferase activity"/>
    <property type="evidence" value="ECO:0007669"/>
    <property type="project" value="InterPro"/>
</dbReference>
<dbReference type="Gene3D" id="3.40.50.2300">
    <property type="match status" value="1"/>
</dbReference>
<dbReference type="Gene3D" id="3.40.930.10">
    <property type="entry name" value="Mannitol-specific EII, Chain A"/>
    <property type="match status" value="1"/>
</dbReference>
<dbReference type="SUPFAM" id="SSF52794">
    <property type="entry name" value="PTS system IIB component-like"/>
    <property type="match status" value="1"/>
</dbReference>
<evidence type="ECO:0000259" key="7">
    <source>
        <dbReference type="PROSITE" id="PS51099"/>
    </source>
</evidence>
<dbReference type="InterPro" id="IPR013011">
    <property type="entry name" value="PTS_EIIB_2"/>
</dbReference>
<dbReference type="STRING" id="903984.BCR21_14470"/>
<evidence type="ECO:0000256" key="4">
    <source>
        <dbReference type="ARBA" id="ARBA00023159"/>
    </source>
</evidence>
<keyword evidence="10" id="KW-1185">Reference proteome</keyword>
<evidence type="ECO:0000256" key="5">
    <source>
        <dbReference type="ARBA" id="ARBA00023163"/>
    </source>
</evidence>
<evidence type="ECO:0000313" key="9">
    <source>
        <dbReference type="EMBL" id="OEG09551.1"/>
    </source>
</evidence>
<dbReference type="PROSITE" id="PS51099">
    <property type="entry name" value="PTS_EIIB_TYPE_2"/>
    <property type="match status" value="1"/>
</dbReference>
<name>A0A1E5GA70_9ENTE</name>
<dbReference type="SUPFAM" id="SSF63520">
    <property type="entry name" value="PTS-regulatory domain, PRD"/>
    <property type="match status" value="2"/>
</dbReference>
<keyword evidence="1" id="KW-0808">Transferase</keyword>
<protein>
    <submittedName>
        <fullName evidence="9">Uncharacterized protein</fullName>
    </submittedName>
</protein>
<keyword evidence="5" id="KW-0804">Transcription</keyword>
<dbReference type="Pfam" id="PF00874">
    <property type="entry name" value="PRD"/>
    <property type="match status" value="2"/>
</dbReference>
<dbReference type="CDD" id="cd05568">
    <property type="entry name" value="PTS_IIB_bgl_like"/>
    <property type="match status" value="1"/>
</dbReference>
<keyword evidence="2" id="KW-0677">Repeat</keyword>
<dbReference type="EMBL" id="MIJZ01000016">
    <property type="protein sequence ID" value="OEG09551.1"/>
    <property type="molecule type" value="Genomic_DNA"/>
</dbReference>